<reference evidence="2 3" key="1">
    <citation type="submission" date="2015-04" db="EMBL/GenBank/DDBJ databases">
        <title>Complete genome sequence of Sulfurovum lithotrophicum ATCC BAA-797T.</title>
        <authorList>
            <person name="Ahn J."/>
            <person name="Park G."/>
            <person name="Jeon W."/>
            <person name="Jang Y."/>
            <person name="Jang M."/>
            <person name="Lee H."/>
            <person name="Lee H."/>
        </authorList>
    </citation>
    <scope>NUCLEOTIDE SEQUENCE [LARGE SCALE GENOMIC DNA]</scope>
    <source>
        <strain evidence="3">ATCC BAA-797 / 42BKT</strain>
    </source>
</reference>
<dbReference type="OrthoDB" id="9768080at2"/>
<reference evidence="3" key="2">
    <citation type="journal article" date="2017" name="Stand. Genomic Sci.">
        <title>Complete genome sequence of the sulfur-oxidizing chemolithoautotrophic Sulfurovum lithotrophicum 42BKTT.</title>
        <authorList>
            <person name="Jeon W."/>
            <person name="Priscilla L."/>
            <person name="Park G."/>
            <person name="Lee H."/>
            <person name="Lee N."/>
            <person name="Lee D."/>
            <person name="Kwon H."/>
            <person name="Ahn I."/>
            <person name="Lee C."/>
            <person name="Lee H."/>
            <person name="Ahn J."/>
        </authorList>
    </citation>
    <scope>NUCLEOTIDE SEQUENCE [LARGE SCALE GENOMIC DNA]</scope>
    <source>
        <strain evidence="3">ATCC BAA-797 / 42BKT</strain>
    </source>
</reference>
<evidence type="ECO:0000256" key="1">
    <source>
        <dbReference type="SAM" id="SignalP"/>
    </source>
</evidence>
<sequence length="412" mass="45150">MKKLTWITSMAAVLATGATAASLEERVAALEEKNDTLTEEVLATQTGGFTLVDTAKQYNGMGPAASKVYFAKNPLSIGGYGEMYYANPEGSDDYADVYRFVTYFGYKFSDNVILNAEIEYEHGANAEDGGEIAVEFMYLDFLWKEEINFRLGNVLVPMGLVNLRHEPILFNTVQRPEVENKLLPSTWHENGALVYGRFGDSGLEYTAGVINALNLNNEKTANASNGWIRSGRQGSKATAAFDPAFVGRVDYTGINGLLIGASIYYGGASNLKDDPANDVSGLNTTMFDIHANYENGPFRAYGLYTQTTLDGAEKISTSAVEEANGFYVNLSYDVGTLAGLEYKIPVFVQYEDFNPVASTVDGLNEEKYKTNTTTIGMNFFPVDQVVLKADYVMKEVNNEDQNVFSAGLGFVF</sequence>
<accession>A0A7U4M066</accession>
<evidence type="ECO:0000313" key="3">
    <source>
        <dbReference type="Proteomes" id="UP000034444"/>
    </source>
</evidence>
<evidence type="ECO:0008006" key="4">
    <source>
        <dbReference type="Google" id="ProtNLM"/>
    </source>
</evidence>
<dbReference type="EMBL" id="CP011308">
    <property type="protein sequence ID" value="AKF24438.1"/>
    <property type="molecule type" value="Genomic_DNA"/>
</dbReference>
<dbReference type="SUPFAM" id="SSF56935">
    <property type="entry name" value="Porins"/>
    <property type="match status" value="1"/>
</dbReference>
<protein>
    <recommendedName>
        <fullName evidence="4">Porin</fullName>
    </recommendedName>
</protein>
<gene>
    <name evidence="2" type="ORF">YH65_02785</name>
</gene>
<feature type="signal peptide" evidence="1">
    <location>
        <begin position="1"/>
        <end position="20"/>
    </location>
</feature>
<keyword evidence="3" id="KW-1185">Reference proteome</keyword>
<feature type="chain" id="PRO_5030677941" description="Porin" evidence="1">
    <location>
        <begin position="21"/>
        <end position="412"/>
    </location>
</feature>
<dbReference type="AlphaFoldDB" id="A0A7U4M066"/>
<evidence type="ECO:0000313" key="2">
    <source>
        <dbReference type="EMBL" id="AKF24438.1"/>
    </source>
</evidence>
<dbReference type="RefSeq" id="WP_046550533.1">
    <property type="nucleotide sequence ID" value="NZ_CP011308.1"/>
</dbReference>
<name>A0A7U4M066_9BACT</name>
<proteinExistence type="predicted"/>
<dbReference type="InterPro" id="IPR023614">
    <property type="entry name" value="Porin_dom_sf"/>
</dbReference>
<keyword evidence="1" id="KW-0732">Signal</keyword>
<dbReference type="KEGG" id="slh:YH65_02785"/>
<organism evidence="2 3">
    <name type="scientific">Sulfurovum lithotrophicum</name>
    <dbReference type="NCBI Taxonomy" id="206403"/>
    <lineage>
        <taxon>Bacteria</taxon>
        <taxon>Pseudomonadati</taxon>
        <taxon>Campylobacterota</taxon>
        <taxon>Epsilonproteobacteria</taxon>
        <taxon>Campylobacterales</taxon>
        <taxon>Sulfurovaceae</taxon>
        <taxon>Sulfurovum</taxon>
    </lineage>
</organism>
<dbReference type="Gene3D" id="2.40.160.10">
    <property type="entry name" value="Porin"/>
    <property type="match status" value="1"/>
</dbReference>
<dbReference type="Proteomes" id="UP000034444">
    <property type="component" value="Chromosome"/>
</dbReference>